<dbReference type="Proteomes" id="UP001176940">
    <property type="component" value="Unassembled WGS sequence"/>
</dbReference>
<dbReference type="PANTHER" id="PTHR12838">
    <property type="entry name" value="U3 SMALL NUCLEOLAR RNA-ASSOCIATED PROTEIN 11"/>
    <property type="match status" value="1"/>
</dbReference>
<evidence type="ECO:0000256" key="1">
    <source>
        <dbReference type="ARBA" id="ARBA00004604"/>
    </source>
</evidence>
<evidence type="ECO:0000313" key="7">
    <source>
        <dbReference type="EMBL" id="CAJ0918610.1"/>
    </source>
</evidence>
<dbReference type="EMBL" id="CAUEEQ010001058">
    <property type="protein sequence ID" value="CAJ0918610.1"/>
    <property type="molecule type" value="Genomic_DNA"/>
</dbReference>
<protein>
    <recommendedName>
        <fullName evidence="3">Probable U3 small nucleolar RNA-associated protein 11</fullName>
    </recommendedName>
</protein>
<gene>
    <name evidence="7" type="ORF">RIMI_LOCUS835720</name>
</gene>
<dbReference type="Pfam" id="PF03998">
    <property type="entry name" value="Utp11"/>
    <property type="match status" value="1"/>
</dbReference>
<evidence type="ECO:0000313" key="8">
    <source>
        <dbReference type="Proteomes" id="UP001176940"/>
    </source>
</evidence>
<dbReference type="InterPro" id="IPR007144">
    <property type="entry name" value="SSU_processome_Utp11"/>
</dbReference>
<evidence type="ECO:0000256" key="6">
    <source>
        <dbReference type="SAM" id="MobiDB-lite"/>
    </source>
</evidence>
<reference evidence="7" key="1">
    <citation type="submission" date="2023-07" db="EMBL/GenBank/DDBJ databases">
        <authorList>
            <person name="Stuckert A."/>
        </authorList>
    </citation>
    <scope>NUCLEOTIDE SEQUENCE</scope>
</reference>
<evidence type="ECO:0000256" key="2">
    <source>
        <dbReference type="ARBA" id="ARBA00008105"/>
    </source>
</evidence>
<feature type="region of interest" description="Disordered" evidence="6">
    <location>
        <begin position="91"/>
        <end position="113"/>
    </location>
</feature>
<comment type="similarity">
    <text evidence="2">Belongs to the UTP11 family.</text>
</comment>
<evidence type="ECO:0000256" key="4">
    <source>
        <dbReference type="ARBA" id="ARBA00022552"/>
    </source>
</evidence>
<accession>A0ABN9KU09</accession>
<evidence type="ECO:0000256" key="3">
    <source>
        <dbReference type="ARBA" id="ARBA00020121"/>
    </source>
</evidence>
<name>A0ABN9KU09_9NEOB</name>
<evidence type="ECO:0000256" key="5">
    <source>
        <dbReference type="ARBA" id="ARBA00023242"/>
    </source>
</evidence>
<organism evidence="7 8">
    <name type="scientific">Ranitomeya imitator</name>
    <name type="common">mimic poison frog</name>
    <dbReference type="NCBI Taxonomy" id="111125"/>
    <lineage>
        <taxon>Eukaryota</taxon>
        <taxon>Metazoa</taxon>
        <taxon>Chordata</taxon>
        <taxon>Craniata</taxon>
        <taxon>Vertebrata</taxon>
        <taxon>Euteleostomi</taxon>
        <taxon>Amphibia</taxon>
        <taxon>Batrachia</taxon>
        <taxon>Anura</taxon>
        <taxon>Neobatrachia</taxon>
        <taxon>Hyloidea</taxon>
        <taxon>Dendrobatidae</taxon>
        <taxon>Dendrobatinae</taxon>
        <taxon>Ranitomeya</taxon>
    </lineage>
</organism>
<keyword evidence="4" id="KW-0698">rRNA processing</keyword>
<dbReference type="PANTHER" id="PTHR12838:SF0">
    <property type="entry name" value="U3 SMALL NUCLEOLAR RNA-ASSOCIATED PROTEIN 11-RELATED"/>
    <property type="match status" value="1"/>
</dbReference>
<sequence length="113" mass="13750">MRERVVRNFDLAERLNTAPELLDRVYNRPTLETLHKQTVKGPTKLNELKALAKQRCHQYEILNQRIERERKMFIITQKIQTRKDLMDKRQKMKVKKETVNSPAVYKFKQQRKR</sequence>
<proteinExistence type="inferred from homology"/>
<comment type="caution">
    <text evidence="7">The sequence shown here is derived from an EMBL/GenBank/DDBJ whole genome shotgun (WGS) entry which is preliminary data.</text>
</comment>
<keyword evidence="8" id="KW-1185">Reference proteome</keyword>
<keyword evidence="5" id="KW-0539">Nucleus</keyword>
<comment type="subcellular location">
    <subcellularLocation>
        <location evidence="1">Nucleus</location>
        <location evidence="1">Nucleolus</location>
    </subcellularLocation>
</comment>